<dbReference type="EMBL" id="BMQB01000002">
    <property type="protein sequence ID" value="GGJ86740.1"/>
    <property type="molecule type" value="Genomic_DNA"/>
</dbReference>
<accession>A0A8J3B181</accession>
<evidence type="ECO:0000256" key="1">
    <source>
        <dbReference type="SAM" id="SignalP"/>
    </source>
</evidence>
<evidence type="ECO:0000313" key="3">
    <source>
        <dbReference type="Proteomes" id="UP000649739"/>
    </source>
</evidence>
<proteinExistence type="predicted"/>
<dbReference type="Proteomes" id="UP000649739">
    <property type="component" value="Unassembled WGS sequence"/>
</dbReference>
<name>A0A8J3B181_9ACTN</name>
<sequence>MRYLTLVLSASALAAATLAAPAAAAPRPAADAARAAALAAPAAKPPARRAAPKPAARITSLPGIRPELIRGLDRAGAATLRAYVDRRTRAGQPVRPRAGADTGRLVVGATDAATGAPVTGVCAFLLAESAHEQCDRGTGVTFRRVPADTELLVLVEANPYRYYLTTATMTRVGPGEAKQLNLKLGIGGVVTSQVVDKSTGRGAGDVAFELRASGVLSGGAGLGFGQSDATGALRSLPVEPGDYQIFALPSLRSGLGAQWVGARGGTGLQHRAITVTVRAGAETAVPTVRLDPGGTLEARVIGADGNPATDAFVSSELWRYTDRISSGWGTDADGYVVLPNLGPYDWSLRFVPQSGVPQWAGGSITAADAATVRVRPDAVREWTVRLAVGTKLSGAVTTAPDGDRLLMLAHARTGEVAAGVLVGNADATYAVELLGGQPIKARQLLLTADAPAPVEGWHDNVRTFAEATAVPVAQQDATTADLRFPAAG</sequence>
<protein>
    <submittedName>
        <fullName evidence="2">Uncharacterized protein</fullName>
    </submittedName>
</protein>
<reference evidence="2" key="1">
    <citation type="journal article" date="2014" name="Int. J. Syst. Evol. Microbiol.">
        <title>Complete genome sequence of Corynebacterium casei LMG S-19264T (=DSM 44701T), isolated from a smear-ripened cheese.</title>
        <authorList>
            <consortium name="US DOE Joint Genome Institute (JGI-PGF)"/>
            <person name="Walter F."/>
            <person name="Albersmeier A."/>
            <person name="Kalinowski J."/>
            <person name="Ruckert C."/>
        </authorList>
    </citation>
    <scope>NUCLEOTIDE SEQUENCE</scope>
    <source>
        <strain evidence="2">JCM 3090</strain>
    </source>
</reference>
<keyword evidence="1" id="KW-0732">Signal</keyword>
<comment type="caution">
    <text evidence="2">The sequence shown here is derived from an EMBL/GenBank/DDBJ whole genome shotgun (WGS) entry which is preliminary data.</text>
</comment>
<organism evidence="2 3">
    <name type="scientific">Pilimelia anulata</name>
    <dbReference type="NCBI Taxonomy" id="53371"/>
    <lineage>
        <taxon>Bacteria</taxon>
        <taxon>Bacillati</taxon>
        <taxon>Actinomycetota</taxon>
        <taxon>Actinomycetes</taxon>
        <taxon>Micromonosporales</taxon>
        <taxon>Micromonosporaceae</taxon>
        <taxon>Pilimelia</taxon>
    </lineage>
</organism>
<reference evidence="2" key="2">
    <citation type="submission" date="2020-09" db="EMBL/GenBank/DDBJ databases">
        <authorList>
            <person name="Sun Q."/>
            <person name="Ohkuma M."/>
        </authorList>
    </citation>
    <scope>NUCLEOTIDE SEQUENCE</scope>
    <source>
        <strain evidence="2">JCM 3090</strain>
    </source>
</reference>
<gene>
    <name evidence="2" type="ORF">GCM10010123_15430</name>
</gene>
<feature type="chain" id="PRO_5035227605" evidence="1">
    <location>
        <begin position="25"/>
        <end position="488"/>
    </location>
</feature>
<keyword evidence="3" id="KW-1185">Reference proteome</keyword>
<feature type="signal peptide" evidence="1">
    <location>
        <begin position="1"/>
        <end position="24"/>
    </location>
</feature>
<evidence type="ECO:0000313" key="2">
    <source>
        <dbReference type="EMBL" id="GGJ86740.1"/>
    </source>
</evidence>
<dbReference type="AlphaFoldDB" id="A0A8J3B181"/>